<protein>
    <submittedName>
        <fullName evidence="1">Uncharacterized protein</fullName>
    </submittedName>
</protein>
<organism evidence="1 2">
    <name type="scientific">Engystomops pustulosus</name>
    <name type="common">Tungara frog</name>
    <name type="synonym">Physalaemus pustulosus</name>
    <dbReference type="NCBI Taxonomy" id="76066"/>
    <lineage>
        <taxon>Eukaryota</taxon>
        <taxon>Metazoa</taxon>
        <taxon>Chordata</taxon>
        <taxon>Craniata</taxon>
        <taxon>Vertebrata</taxon>
        <taxon>Euteleostomi</taxon>
        <taxon>Amphibia</taxon>
        <taxon>Batrachia</taxon>
        <taxon>Anura</taxon>
        <taxon>Neobatrachia</taxon>
        <taxon>Hyloidea</taxon>
        <taxon>Leptodactylidae</taxon>
        <taxon>Leiuperinae</taxon>
        <taxon>Engystomops</taxon>
    </lineage>
</organism>
<sequence>MLMPTAWQTYCNHIINHRHISSTLFKTRTLYSLLAKNCIKINLYYSYGLSVRQSIRNILKIITAFHAAAGLWSLRYCHPLQRFRGSASFRDAL</sequence>
<accession>A0AAV7CS08</accession>
<reference evidence="1" key="1">
    <citation type="thesis" date="2020" institute="ProQuest LLC" country="789 East Eisenhower Parkway, Ann Arbor, MI, USA">
        <title>Comparative Genomics and Chromosome Evolution.</title>
        <authorList>
            <person name="Mudd A.B."/>
        </authorList>
    </citation>
    <scope>NUCLEOTIDE SEQUENCE</scope>
    <source>
        <strain evidence="1">237g6f4</strain>
        <tissue evidence="1">Blood</tissue>
    </source>
</reference>
<name>A0AAV7CS08_ENGPU</name>
<evidence type="ECO:0000313" key="2">
    <source>
        <dbReference type="Proteomes" id="UP000824782"/>
    </source>
</evidence>
<dbReference type="AlphaFoldDB" id="A0AAV7CS08"/>
<keyword evidence="2" id="KW-1185">Reference proteome</keyword>
<dbReference type="EMBL" id="WNYA01000002">
    <property type="protein sequence ID" value="KAG8587907.1"/>
    <property type="molecule type" value="Genomic_DNA"/>
</dbReference>
<comment type="caution">
    <text evidence="1">The sequence shown here is derived from an EMBL/GenBank/DDBJ whole genome shotgun (WGS) entry which is preliminary data.</text>
</comment>
<evidence type="ECO:0000313" key="1">
    <source>
        <dbReference type="EMBL" id="KAG8587907.1"/>
    </source>
</evidence>
<gene>
    <name evidence="1" type="ORF">GDO81_005812</name>
</gene>
<dbReference type="Proteomes" id="UP000824782">
    <property type="component" value="Unassembled WGS sequence"/>
</dbReference>
<proteinExistence type="predicted"/>